<dbReference type="PANTHER" id="PTHR13218">
    <property type="entry name" value="TRANSCRIPTION INITIATION FACTOR TFIID SUBUNIT 11-RELATED"/>
    <property type="match status" value="1"/>
</dbReference>
<evidence type="ECO:0000256" key="2">
    <source>
        <dbReference type="ARBA" id="ARBA00009788"/>
    </source>
</evidence>
<dbReference type="Gene3D" id="1.10.20.10">
    <property type="entry name" value="Histone, subunit A"/>
    <property type="match status" value="1"/>
</dbReference>
<name>A0A1D1ZXQ6_AUXPR</name>
<dbReference type="InterPro" id="IPR045127">
    <property type="entry name" value="TAF11-like"/>
</dbReference>
<dbReference type="PANTHER" id="PTHR13218:SF8">
    <property type="entry name" value="TRANSCRIPTION INITIATION FACTOR TFIID SUBUNIT 11"/>
    <property type="match status" value="1"/>
</dbReference>
<organism evidence="8">
    <name type="scientific">Auxenochlorella protothecoides</name>
    <name type="common">Green microalga</name>
    <name type="synonym">Chlorella protothecoides</name>
    <dbReference type="NCBI Taxonomy" id="3075"/>
    <lineage>
        <taxon>Eukaryota</taxon>
        <taxon>Viridiplantae</taxon>
        <taxon>Chlorophyta</taxon>
        <taxon>core chlorophytes</taxon>
        <taxon>Trebouxiophyceae</taxon>
        <taxon>Chlorellales</taxon>
        <taxon>Chlorellaceae</taxon>
        <taxon>Auxenochlorella</taxon>
    </lineage>
</organism>
<dbReference type="AlphaFoldDB" id="A0A1D1ZXQ6"/>
<dbReference type="EMBL" id="GDKF01006884">
    <property type="protein sequence ID" value="JAT71738.1"/>
    <property type="molecule type" value="Transcribed_RNA"/>
</dbReference>
<evidence type="ECO:0000259" key="7">
    <source>
        <dbReference type="Pfam" id="PF04719"/>
    </source>
</evidence>
<gene>
    <name evidence="8" type="ORF">g.14575</name>
</gene>
<proteinExistence type="inferred from homology"/>
<keyword evidence="5" id="KW-0539">Nucleus</keyword>
<dbReference type="Pfam" id="PF04719">
    <property type="entry name" value="TAFII28"/>
    <property type="match status" value="1"/>
</dbReference>
<keyword evidence="3" id="KW-0805">Transcription regulation</keyword>
<comment type="subcellular location">
    <subcellularLocation>
        <location evidence="1">Nucleus</location>
    </subcellularLocation>
</comment>
<evidence type="ECO:0000256" key="3">
    <source>
        <dbReference type="ARBA" id="ARBA00023015"/>
    </source>
</evidence>
<reference evidence="8" key="1">
    <citation type="submission" date="2015-08" db="EMBL/GenBank/DDBJ databases">
        <authorList>
            <person name="Babu N.S."/>
            <person name="Beckwith C.J."/>
            <person name="Beseler K.G."/>
            <person name="Brison A."/>
            <person name="Carone J.V."/>
            <person name="Caskin T.P."/>
            <person name="Diamond M."/>
            <person name="Durham M.E."/>
            <person name="Foxe J.M."/>
            <person name="Go M."/>
            <person name="Henderson B.A."/>
            <person name="Jones I.B."/>
            <person name="McGettigan J.A."/>
            <person name="Micheletti S.J."/>
            <person name="Nasrallah M.E."/>
            <person name="Ortiz D."/>
            <person name="Piller C.R."/>
            <person name="Privatt S.R."/>
            <person name="Schneider S.L."/>
            <person name="Sharp S."/>
            <person name="Smith T.C."/>
            <person name="Stanton J.D."/>
            <person name="Ullery H.E."/>
            <person name="Wilson R.J."/>
            <person name="Serrano M.G."/>
            <person name="Buck G."/>
            <person name="Lee V."/>
            <person name="Wang Y."/>
            <person name="Carvalho R."/>
            <person name="Voegtly L."/>
            <person name="Shi R."/>
            <person name="Duckworth R."/>
            <person name="Johnson A."/>
            <person name="Loviza R."/>
            <person name="Walstead R."/>
            <person name="Shah Z."/>
            <person name="Kiflezghi M."/>
            <person name="Wade K."/>
            <person name="Ball S.L."/>
            <person name="Bradley K.W."/>
            <person name="Asai D.J."/>
            <person name="Bowman C.A."/>
            <person name="Russell D.A."/>
            <person name="Pope W.H."/>
            <person name="Jacobs-Sera D."/>
            <person name="Hendrix R.W."/>
            <person name="Hatfull G.F."/>
        </authorList>
    </citation>
    <scope>NUCLEOTIDE SEQUENCE</scope>
</reference>
<dbReference type="SUPFAM" id="SSF47113">
    <property type="entry name" value="Histone-fold"/>
    <property type="match status" value="1"/>
</dbReference>
<sequence>MTQPGTQAAQIAEDSAPEVPLSDGDDVEAALEAALEADFEGVGEEEAPGVAPAPPPGVVAGLGGAEVAIGAIDLSQMTKQQRAELNTHVVSMLDGVELDRYEAFRRSSLKKPMQRVMHIVTGVNPKPQDKSLIALASVAKSFVGQLVETARMLAAGKGEEGPLQPMHIHAAYQQLIAQGKVEGLPKKQRRFL</sequence>
<comment type="similarity">
    <text evidence="2">Belongs to the TAF11 family.</text>
</comment>
<dbReference type="GO" id="GO:0046982">
    <property type="term" value="F:protein heterodimerization activity"/>
    <property type="evidence" value="ECO:0007669"/>
    <property type="project" value="InterPro"/>
</dbReference>
<dbReference type="GO" id="GO:0016251">
    <property type="term" value="F:RNA polymerase II general transcription initiation factor activity"/>
    <property type="evidence" value="ECO:0007669"/>
    <property type="project" value="TreeGrafter"/>
</dbReference>
<dbReference type="GO" id="GO:0005669">
    <property type="term" value="C:transcription factor TFIID complex"/>
    <property type="evidence" value="ECO:0007669"/>
    <property type="project" value="InterPro"/>
</dbReference>
<dbReference type="GO" id="GO:0051123">
    <property type="term" value="P:RNA polymerase II preinitiation complex assembly"/>
    <property type="evidence" value="ECO:0007669"/>
    <property type="project" value="InterPro"/>
</dbReference>
<evidence type="ECO:0000256" key="6">
    <source>
        <dbReference type="SAM" id="MobiDB-lite"/>
    </source>
</evidence>
<evidence type="ECO:0000256" key="4">
    <source>
        <dbReference type="ARBA" id="ARBA00023163"/>
    </source>
</evidence>
<dbReference type="CDD" id="cd08048">
    <property type="entry name" value="HFD_TAF11"/>
    <property type="match status" value="1"/>
</dbReference>
<keyword evidence="4" id="KW-0804">Transcription</keyword>
<evidence type="ECO:0000256" key="1">
    <source>
        <dbReference type="ARBA" id="ARBA00004123"/>
    </source>
</evidence>
<dbReference type="InterPro" id="IPR009072">
    <property type="entry name" value="Histone-fold"/>
</dbReference>
<accession>A0A1D1ZXQ6</accession>
<evidence type="ECO:0000313" key="8">
    <source>
        <dbReference type="EMBL" id="JAT71738.1"/>
    </source>
</evidence>
<evidence type="ECO:0000256" key="5">
    <source>
        <dbReference type="ARBA" id="ARBA00023242"/>
    </source>
</evidence>
<protein>
    <recommendedName>
        <fullName evidence="7">TAFII28-like protein domain-containing protein</fullName>
    </recommendedName>
</protein>
<dbReference type="InterPro" id="IPR006809">
    <property type="entry name" value="TAFII28_dom"/>
</dbReference>
<feature type="region of interest" description="Disordered" evidence="6">
    <location>
        <begin position="1"/>
        <end position="25"/>
    </location>
</feature>
<feature type="domain" description="TAFII28-like protein" evidence="7">
    <location>
        <begin position="89"/>
        <end position="174"/>
    </location>
</feature>